<evidence type="ECO:0000313" key="10">
    <source>
        <dbReference type="Proteomes" id="UP000006671"/>
    </source>
</evidence>
<dbReference type="Proteomes" id="UP000006671">
    <property type="component" value="Unassembled WGS sequence"/>
</dbReference>
<protein>
    <recommendedName>
        <fullName evidence="11">Histone H2A/H2B/H3 domain-containing protein</fullName>
    </recommendedName>
</protein>
<evidence type="ECO:0000256" key="6">
    <source>
        <dbReference type="ARBA" id="ARBA00023242"/>
    </source>
</evidence>
<evidence type="ECO:0000256" key="1">
    <source>
        <dbReference type="ARBA" id="ARBA00004123"/>
    </source>
</evidence>
<dbReference type="GO" id="GO:0005634">
    <property type="term" value="C:nucleus"/>
    <property type="evidence" value="ECO:0007669"/>
    <property type="project" value="UniProtKB-SubCell"/>
</dbReference>
<dbReference type="KEGG" id="ngr:NAEGRDRAFT_77888"/>
<accession>D2UZ42</accession>
<feature type="compositionally biased region" description="Basic and acidic residues" evidence="8">
    <location>
        <begin position="66"/>
        <end position="90"/>
    </location>
</feature>
<evidence type="ECO:0000256" key="5">
    <source>
        <dbReference type="ARBA" id="ARBA00023125"/>
    </source>
</evidence>
<keyword evidence="6" id="KW-0539">Nucleus</keyword>
<sequence>MAPKTPAVAVQSKKKKEGVKKEAKPEASETTTTTKVVVSEPTTTKEPESSTTTEKKRGRGRPLLTDAEKKERSILRKQAYDKKREPKKNRELTNPCIQRIALKAGAHRVNSGVYDVVRTVYNELLEDILYRSAIFTIHGNRAIIKAKDVEGAITSEYLSKIPRIYPNAKDAEALASLTKEVGKNGSKDYVARDDSEDEDEEEYEPQKKKKKTVKKAAETHNDEEEHQEEAPAEEEQEPEEEPEEKKPAKKSSKKSEKTEKKSEKKTKK</sequence>
<evidence type="ECO:0000256" key="3">
    <source>
        <dbReference type="ARBA" id="ARBA00006564"/>
    </source>
</evidence>
<organism evidence="10">
    <name type="scientific">Naegleria gruberi</name>
    <name type="common">Amoeba</name>
    <dbReference type="NCBI Taxonomy" id="5762"/>
    <lineage>
        <taxon>Eukaryota</taxon>
        <taxon>Discoba</taxon>
        <taxon>Heterolobosea</taxon>
        <taxon>Tetramitia</taxon>
        <taxon>Eutetramitia</taxon>
        <taxon>Vahlkampfiidae</taxon>
        <taxon>Naegleria</taxon>
    </lineage>
</organism>
<dbReference type="InterPro" id="IPR009072">
    <property type="entry name" value="Histone-fold"/>
</dbReference>
<evidence type="ECO:0000313" key="9">
    <source>
        <dbReference type="EMBL" id="EFC49880.1"/>
    </source>
</evidence>
<comment type="similarity">
    <text evidence="3">Belongs to the histone H4 family.</text>
</comment>
<keyword evidence="5" id="KW-0238">DNA-binding</keyword>
<evidence type="ECO:0000256" key="2">
    <source>
        <dbReference type="ARBA" id="ARBA00004286"/>
    </source>
</evidence>
<dbReference type="EMBL" id="GG738846">
    <property type="protein sequence ID" value="EFC49880.1"/>
    <property type="molecule type" value="Genomic_DNA"/>
</dbReference>
<feature type="compositionally biased region" description="Acidic residues" evidence="8">
    <location>
        <begin position="221"/>
        <end position="242"/>
    </location>
</feature>
<dbReference type="InterPro" id="IPR001951">
    <property type="entry name" value="Histone_H4"/>
</dbReference>
<dbReference type="GO" id="GO:0000786">
    <property type="term" value="C:nucleosome"/>
    <property type="evidence" value="ECO:0007669"/>
    <property type="project" value="UniProtKB-KW"/>
</dbReference>
<proteinExistence type="inferred from homology"/>
<feature type="region of interest" description="Disordered" evidence="8">
    <location>
        <begin position="185"/>
        <end position="268"/>
    </location>
</feature>
<feature type="compositionally biased region" description="Low complexity" evidence="8">
    <location>
        <begin position="28"/>
        <end position="42"/>
    </location>
</feature>
<keyword evidence="7" id="KW-0544">Nucleosome core</keyword>
<dbReference type="InParanoid" id="D2UZ42"/>
<dbReference type="GO" id="GO:0030527">
    <property type="term" value="F:structural constituent of chromatin"/>
    <property type="evidence" value="ECO:0007669"/>
    <property type="project" value="InterPro"/>
</dbReference>
<dbReference type="Gene3D" id="1.10.20.10">
    <property type="entry name" value="Histone, subunit A"/>
    <property type="match status" value="1"/>
</dbReference>
<keyword evidence="4" id="KW-0158">Chromosome</keyword>
<dbReference type="SUPFAM" id="SSF47113">
    <property type="entry name" value="Histone-fold"/>
    <property type="match status" value="1"/>
</dbReference>
<dbReference type="VEuPathDB" id="AmoebaDB:NAEGRDRAFT_77888"/>
<comment type="subcellular location">
    <subcellularLocation>
        <location evidence="2">Chromosome</location>
    </subcellularLocation>
    <subcellularLocation>
        <location evidence="1">Nucleus</location>
    </subcellularLocation>
</comment>
<feature type="compositionally biased region" description="Acidic residues" evidence="8">
    <location>
        <begin position="194"/>
        <end position="203"/>
    </location>
</feature>
<reference evidence="9 10" key="1">
    <citation type="journal article" date="2010" name="Cell">
        <title>The genome of Naegleria gruberi illuminates early eukaryotic versatility.</title>
        <authorList>
            <person name="Fritz-Laylin L.K."/>
            <person name="Prochnik S.E."/>
            <person name="Ginger M.L."/>
            <person name="Dacks J.B."/>
            <person name="Carpenter M.L."/>
            <person name="Field M.C."/>
            <person name="Kuo A."/>
            <person name="Paredez A."/>
            <person name="Chapman J."/>
            <person name="Pham J."/>
            <person name="Shu S."/>
            <person name="Neupane R."/>
            <person name="Cipriano M."/>
            <person name="Mancuso J."/>
            <person name="Tu H."/>
            <person name="Salamov A."/>
            <person name="Lindquist E."/>
            <person name="Shapiro H."/>
            <person name="Lucas S."/>
            <person name="Grigoriev I.V."/>
            <person name="Cande W.Z."/>
            <person name="Fulton C."/>
            <person name="Rokhsar D.S."/>
            <person name="Dawson S.C."/>
        </authorList>
    </citation>
    <scope>NUCLEOTIDE SEQUENCE [LARGE SCALE GENOMIC DNA]</scope>
    <source>
        <strain evidence="9 10">NEG-M</strain>
    </source>
</reference>
<evidence type="ECO:0000256" key="8">
    <source>
        <dbReference type="SAM" id="MobiDB-lite"/>
    </source>
</evidence>
<dbReference type="RefSeq" id="XP_002682624.1">
    <property type="nucleotide sequence ID" value="XM_002682578.1"/>
</dbReference>
<name>D2UZ42_NAEGR</name>
<feature type="compositionally biased region" description="Basic and acidic residues" evidence="8">
    <location>
        <begin position="253"/>
        <end position="262"/>
    </location>
</feature>
<dbReference type="CDD" id="cd22912">
    <property type="entry name" value="HFD_H4"/>
    <property type="match status" value="1"/>
</dbReference>
<dbReference type="GeneID" id="8852716"/>
<dbReference type="AlphaFoldDB" id="D2UZ42"/>
<keyword evidence="10" id="KW-1185">Reference proteome</keyword>
<gene>
    <name evidence="9" type="ORF">NAEGRDRAFT_77888</name>
</gene>
<evidence type="ECO:0000256" key="7">
    <source>
        <dbReference type="ARBA" id="ARBA00023269"/>
    </source>
</evidence>
<feature type="region of interest" description="Disordered" evidence="8">
    <location>
        <begin position="1"/>
        <end position="90"/>
    </location>
</feature>
<dbReference type="GO" id="GO:0003677">
    <property type="term" value="F:DNA binding"/>
    <property type="evidence" value="ECO:0007669"/>
    <property type="project" value="UniProtKB-KW"/>
</dbReference>
<dbReference type="GO" id="GO:0046982">
    <property type="term" value="F:protein heterodimerization activity"/>
    <property type="evidence" value="ECO:0007669"/>
    <property type="project" value="InterPro"/>
</dbReference>
<dbReference type="OrthoDB" id="5820349at2759"/>
<evidence type="ECO:0000256" key="4">
    <source>
        <dbReference type="ARBA" id="ARBA00022454"/>
    </source>
</evidence>
<evidence type="ECO:0008006" key="11">
    <source>
        <dbReference type="Google" id="ProtNLM"/>
    </source>
</evidence>